<dbReference type="AlphaFoldDB" id="A0AAW5BP79"/>
<feature type="transmembrane region" description="Helical" evidence="6">
    <location>
        <begin position="690"/>
        <end position="710"/>
    </location>
</feature>
<feature type="transmembrane region" description="Helical" evidence="6">
    <location>
        <begin position="645"/>
        <end position="662"/>
    </location>
</feature>
<evidence type="ECO:0000256" key="5">
    <source>
        <dbReference type="ARBA" id="ARBA00023136"/>
    </source>
</evidence>
<evidence type="ECO:0000256" key="2">
    <source>
        <dbReference type="ARBA" id="ARBA00022475"/>
    </source>
</evidence>
<feature type="domain" description="ABC3 transporter permease C-terminal" evidence="7">
    <location>
        <begin position="645"/>
        <end position="754"/>
    </location>
</feature>
<dbReference type="InterPro" id="IPR003838">
    <property type="entry name" value="ABC3_permease_C"/>
</dbReference>
<feature type="transmembrane region" description="Helical" evidence="6">
    <location>
        <begin position="298"/>
        <end position="321"/>
    </location>
</feature>
<protein>
    <submittedName>
        <fullName evidence="8">FtsX-like permease family protein</fullName>
    </submittedName>
</protein>
<dbReference type="EMBL" id="JAKNGE010000009">
    <property type="protein sequence ID" value="MCG4745612.1"/>
    <property type="molecule type" value="Genomic_DNA"/>
</dbReference>
<accession>A0AAW5BP79</accession>
<dbReference type="Pfam" id="PF02687">
    <property type="entry name" value="FtsX"/>
    <property type="match status" value="2"/>
</dbReference>
<evidence type="ECO:0000313" key="8">
    <source>
        <dbReference type="EMBL" id="MCG4745612.1"/>
    </source>
</evidence>
<reference evidence="8" key="1">
    <citation type="submission" date="2022-01" db="EMBL/GenBank/DDBJ databases">
        <title>Collection of gut derived symbiotic bacterial strains cultured from healthy donors.</title>
        <authorList>
            <person name="Lin H."/>
            <person name="Kohout C."/>
            <person name="Waligurski E."/>
            <person name="Pamer E.G."/>
        </authorList>
    </citation>
    <scope>NUCLEOTIDE SEQUENCE</scope>
    <source>
        <strain evidence="8">DFI.6.55</strain>
    </source>
</reference>
<feature type="transmembrane region" description="Helical" evidence="6">
    <location>
        <begin position="341"/>
        <end position="361"/>
    </location>
</feature>
<dbReference type="PANTHER" id="PTHR30287">
    <property type="entry name" value="MEMBRANE COMPONENT OF PREDICTED ABC SUPERFAMILY METABOLITE UPTAKE TRANSPORTER"/>
    <property type="match status" value="1"/>
</dbReference>
<dbReference type="RefSeq" id="WP_238053506.1">
    <property type="nucleotide sequence ID" value="NZ_JAKNGE010000009.1"/>
</dbReference>
<evidence type="ECO:0000256" key="3">
    <source>
        <dbReference type="ARBA" id="ARBA00022692"/>
    </source>
</evidence>
<gene>
    <name evidence="8" type="ORF">L0N08_09350</name>
</gene>
<keyword evidence="3 6" id="KW-0812">Transmembrane</keyword>
<feature type="transmembrane region" description="Helical" evidence="6">
    <location>
        <begin position="416"/>
        <end position="434"/>
    </location>
</feature>
<feature type="transmembrane region" description="Helical" evidence="6">
    <location>
        <begin position="716"/>
        <end position="733"/>
    </location>
</feature>
<name>A0AAW5BP79_9FIRM</name>
<dbReference type="PANTHER" id="PTHR30287:SF2">
    <property type="entry name" value="BLL1001 PROTEIN"/>
    <property type="match status" value="1"/>
</dbReference>
<comment type="subcellular location">
    <subcellularLocation>
        <location evidence="1">Cell membrane</location>
        <topology evidence="1">Multi-pass membrane protein</topology>
    </subcellularLocation>
</comment>
<dbReference type="InterPro" id="IPR038766">
    <property type="entry name" value="Membrane_comp_ABC_pdt"/>
</dbReference>
<feature type="domain" description="ABC3 transporter permease C-terminal" evidence="7">
    <location>
        <begin position="254"/>
        <end position="360"/>
    </location>
</feature>
<keyword evidence="2" id="KW-1003">Cell membrane</keyword>
<keyword evidence="5 6" id="KW-0472">Membrane</keyword>
<feature type="transmembrane region" description="Helical" evidence="6">
    <location>
        <begin position="740"/>
        <end position="759"/>
    </location>
</feature>
<feature type="transmembrane region" description="Helical" evidence="6">
    <location>
        <begin position="247"/>
        <end position="271"/>
    </location>
</feature>
<proteinExistence type="predicted"/>
<keyword evidence="4 6" id="KW-1133">Transmembrane helix</keyword>
<evidence type="ECO:0000259" key="7">
    <source>
        <dbReference type="Pfam" id="PF02687"/>
    </source>
</evidence>
<sequence length="772" mass="83894">MNRKMIWKNLVRGKVVPLITILFISVAAMLLSLAAILTVNLCGAVGRLMTDARTPHFMQMHTGDIDMTRLEDFAGHNGNVADFQVVPFLNVENTHIILDGNRLTDSVQDNGFCTPSRQFDFLLDLEGRPVKPQSGELYVPVCYFKDGTADVGDPAFICGRPFYVAGFIRDSQMNSTLASSKRFVISEEDYSQLVTFGNVEYLIEFRLHDLSGLSAFETAYSAAGLPANGPALTWPLFQMISGISEGIMIAILILIGLLVIVVSLLCVRFTLLAKIEDDYREIGVMKAVGMRVSDIRGIYLGVYAVVAAIGSVFGFLLSLLFQDVLLESIRLNLGGSGNHVTALLFGGAGASIVFLLVLLYVNGSLRRFRTISAAQAIRFGAQADPPHNLRTVRLSGNSVFSSNFMLGLKDVLARKGLYLTMTAVIILASFIMIVPQNLYHTISGDDFVTNIGVGKCDLRMDIQQTGQIPEKTGDIGRYMENDPDITDYAMFVSKIFQVRLDSGGTGNLKVELGNHAVFPLQYTQGRLPVKENEIAISAMCADEMEKHVGNQITLLTFDGEKQLTVCGIYSDITNGGKTAKAVFTDTSTAPVWSLVCADLADKSRLSDKITEYAARFSYAKVSGIDQYMEQTFGGTLQSVQAASRIAGLVSAVIVLLVTLLFMKMLTAKDRYSIAVLRAIGFTGSDIKRQYAWRAFLVLSAGILLGTVLAGTLGEKLSAAAASWFGAAAFRFAIDPLSTYLYSPLILVCSGLLATIWGTADAGHVKLCQSIKE</sequence>
<organism evidence="8 9">
    <name type="scientific">Enterocloster aldenensis</name>
    <dbReference type="NCBI Taxonomy" id="358742"/>
    <lineage>
        <taxon>Bacteria</taxon>
        <taxon>Bacillati</taxon>
        <taxon>Bacillota</taxon>
        <taxon>Clostridia</taxon>
        <taxon>Lachnospirales</taxon>
        <taxon>Lachnospiraceae</taxon>
        <taxon>Enterocloster</taxon>
    </lineage>
</organism>
<evidence type="ECO:0000313" key="9">
    <source>
        <dbReference type="Proteomes" id="UP001299608"/>
    </source>
</evidence>
<dbReference type="GO" id="GO:0005886">
    <property type="term" value="C:plasma membrane"/>
    <property type="evidence" value="ECO:0007669"/>
    <property type="project" value="UniProtKB-SubCell"/>
</dbReference>
<evidence type="ECO:0000256" key="4">
    <source>
        <dbReference type="ARBA" id="ARBA00022989"/>
    </source>
</evidence>
<evidence type="ECO:0000256" key="6">
    <source>
        <dbReference type="SAM" id="Phobius"/>
    </source>
</evidence>
<evidence type="ECO:0000256" key="1">
    <source>
        <dbReference type="ARBA" id="ARBA00004651"/>
    </source>
</evidence>
<comment type="caution">
    <text evidence="8">The sequence shown here is derived from an EMBL/GenBank/DDBJ whole genome shotgun (WGS) entry which is preliminary data.</text>
</comment>
<dbReference type="Proteomes" id="UP001299608">
    <property type="component" value="Unassembled WGS sequence"/>
</dbReference>